<dbReference type="EMBL" id="FMXN01000009">
    <property type="protein sequence ID" value="SDB42442.1"/>
    <property type="molecule type" value="Genomic_DNA"/>
</dbReference>
<dbReference type="Pfam" id="PF02416">
    <property type="entry name" value="TatA_B_E"/>
    <property type="match status" value="1"/>
</dbReference>
<evidence type="ECO:0000256" key="8">
    <source>
        <dbReference type="ARBA" id="ARBA00023136"/>
    </source>
</evidence>
<dbReference type="GO" id="GO:0033281">
    <property type="term" value="C:TAT protein transport complex"/>
    <property type="evidence" value="ECO:0007669"/>
    <property type="project" value="UniProtKB-UniRule"/>
</dbReference>
<evidence type="ECO:0000256" key="2">
    <source>
        <dbReference type="ARBA" id="ARBA00022448"/>
    </source>
</evidence>
<feature type="region of interest" description="Disordered" evidence="10">
    <location>
        <begin position="87"/>
        <end position="116"/>
    </location>
</feature>
<dbReference type="GO" id="GO:0043953">
    <property type="term" value="P:protein transport by the Tat complex"/>
    <property type="evidence" value="ECO:0007669"/>
    <property type="project" value="UniProtKB-UniRule"/>
</dbReference>
<keyword evidence="5 9" id="KW-0653">Protein transport</keyword>
<dbReference type="NCBIfam" id="TIGR01410">
    <property type="entry name" value="tatB"/>
    <property type="match status" value="1"/>
</dbReference>
<evidence type="ECO:0000256" key="5">
    <source>
        <dbReference type="ARBA" id="ARBA00022927"/>
    </source>
</evidence>
<evidence type="ECO:0000256" key="6">
    <source>
        <dbReference type="ARBA" id="ARBA00022989"/>
    </source>
</evidence>
<keyword evidence="7 9" id="KW-0811">Translocation</keyword>
<comment type="similarity">
    <text evidence="9">Belongs to the TatB family.</text>
</comment>
<evidence type="ECO:0000313" key="12">
    <source>
        <dbReference type="Proteomes" id="UP000199626"/>
    </source>
</evidence>
<keyword evidence="2 9" id="KW-0813">Transport</keyword>
<dbReference type="PANTHER" id="PTHR33162">
    <property type="entry name" value="SEC-INDEPENDENT PROTEIN TRANSLOCASE PROTEIN TATA, CHLOROPLASTIC"/>
    <property type="match status" value="1"/>
</dbReference>
<dbReference type="RefSeq" id="WP_092593527.1">
    <property type="nucleotide sequence ID" value="NZ_FMXN01000009.1"/>
</dbReference>
<proteinExistence type="inferred from homology"/>
<dbReference type="GO" id="GO:0008320">
    <property type="term" value="F:protein transmembrane transporter activity"/>
    <property type="evidence" value="ECO:0007669"/>
    <property type="project" value="UniProtKB-UniRule"/>
</dbReference>
<keyword evidence="4 9" id="KW-0812">Transmembrane</keyword>
<gene>
    <name evidence="9" type="primary">tatB</name>
    <name evidence="11" type="ORF">SAMN02927930_01623</name>
</gene>
<dbReference type="AlphaFoldDB" id="A0A1G6DBE0"/>
<dbReference type="InterPro" id="IPR018448">
    <property type="entry name" value="TatB"/>
</dbReference>
<keyword evidence="3 9" id="KW-1003">Cell membrane</keyword>
<evidence type="ECO:0000256" key="4">
    <source>
        <dbReference type="ARBA" id="ARBA00022692"/>
    </source>
</evidence>
<evidence type="ECO:0000256" key="9">
    <source>
        <dbReference type="HAMAP-Rule" id="MF_00237"/>
    </source>
</evidence>
<organism evidence="11 12">
    <name type="scientific">Pseudidiomarina indica</name>
    <dbReference type="NCBI Taxonomy" id="1159017"/>
    <lineage>
        <taxon>Bacteria</taxon>
        <taxon>Pseudomonadati</taxon>
        <taxon>Pseudomonadota</taxon>
        <taxon>Gammaproteobacteria</taxon>
        <taxon>Alteromonadales</taxon>
        <taxon>Idiomarinaceae</taxon>
        <taxon>Pseudidiomarina</taxon>
    </lineage>
</organism>
<accession>A0A1G6DBE0</accession>
<dbReference type="PANTHER" id="PTHR33162:SF1">
    <property type="entry name" value="SEC-INDEPENDENT PROTEIN TRANSLOCASE PROTEIN TATA, CHLOROPLASTIC"/>
    <property type="match status" value="1"/>
</dbReference>
<dbReference type="Gene3D" id="1.20.5.3310">
    <property type="match status" value="1"/>
</dbReference>
<evidence type="ECO:0000256" key="3">
    <source>
        <dbReference type="ARBA" id="ARBA00022475"/>
    </source>
</evidence>
<dbReference type="OrthoDB" id="9816005at2"/>
<keyword evidence="12" id="KW-1185">Reference proteome</keyword>
<keyword evidence="8 9" id="KW-0472">Membrane</keyword>
<dbReference type="Proteomes" id="UP000199626">
    <property type="component" value="Unassembled WGS sequence"/>
</dbReference>
<dbReference type="HAMAP" id="MF_00237">
    <property type="entry name" value="TatB"/>
    <property type="match status" value="1"/>
</dbReference>
<dbReference type="PRINTS" id="PR01506">
    <property type="entry name" value="TATBPROTEIN"/>
</dbReference>
<dbReference type="STRING" id="1159017.SAMN02927930_01623"/>
<dbReference type="InterPro" id="IPR003369">
    <property type="entry name" value="TatA/B/E"/>
</dbReference>
<name>A0A1G6DBE0_9GAMM</name>
<sequence length="116" mass="12835">MFGIGFWELVVCALIALLVLGPERLPGALRALQRGVSSVRRFTSQIQSELSHELRVKELHEHLRQAEELGMDNLPPELQRSLAELRGAAQQVQRPYAKPAASAGTDKKGETDPHES</sequence>
<feature type="compositionally biased region" description="Basic and acidic residues" evidence="10">
    <location>
        <begin position="105"/>
        <end position="116"/>
    </location>
</feature>
<evidence type="ECO:0000313" key="11">
    <source>
        <dbReference type="EMBL" id="SDB42442.1"/>
    </source>
</evidence>
<comment type="subcellular location">
    <subcellularLocation>
        <location evidence="9">Cell membrane</location>
        <topology evidence="9">Single-pass membrane protein</topology>
    </subcellularLocation>
    <subcellularLocation>
        <location evidence="1">Membrane</location>
        <topology evidence="1">Single-pass membrane protein</topology>
    </subcellularLocation>
</comment>
<comment type="subunit">
    <text evidence="9">The Tat system comprises two distinct complexes: a TatABC complex, containing multiple copies of TatA, TatB and TatC subunits, and a separate TatA complex, containing only TatA subunits. Substrates initially bind to the TatABC complex, which probably triggers association of the separate TatA complex to form the active translocon.</text>
</comment>
<evidence type="ECO:0000256" key="7">
    <source>
        <dbReference type="ARBA" id="ARBA00023010"/>
    </source>
</evidence>
<comment type="function">
    <text evidence="9">Part of the twin-arginine translocation (Tat) system that transports large folded proteins containing a characteristic twin-arginine motif in their signal peptide across membranes. Together with TatC, TatB is part of a receptor directly interacting with Tat signal peptides. TatB may form an oligomeric binding site that transiently accommodates folded Tat precursor proteins before their translocation.</text>
</comment>
<keyword evidence="6 9" id="KW-1133">Transmembrane helix</keyword>
<evidence type="ECO:0000256" key="1">
    <source>
        <dbReference type="ARBA" id="ARBA00004167"/>
    </source>
</evidence>
<protein>
    <recommendedName>
        <fullName evidence="9">Sec-independent protein translocase protein TatB</fullName>
    </recommendedName>
</protein>
<reference evidence="12" key="1">
    <citation type="submission" date="2016-10" db="EMBL/GenBank/DDBJ databases">
        <authorList>
            <person name="Varghese N."/>
            <person name="Submissions S."/>
        </authorList>
    </citation>
    <scope>NUCLEOTIDE SEQUENCE [LARGE SCALE GENOMIC DNA]</scope>
    <source>
        <strain evidence="12">CGMCC 1.10824</strain>
    </source>
</reference>
<evidence type="ECO:0000256" key="10">
    <source>
        <dbReference type="SAM" id="MobiDB-lite"/>
    </source>
</evidence>